<dbReference type="PROSITE" id="PS51257">
    <property type="entry name" value="PROKAR_LIPOPROTEIN"/>
    <property type="match status" value="1"/>
</dbReference>
<dbReference type="AlphaFoldDB" id="A0AAD1DUG6"/>
<accession>A0AAD1DUG6</accession>
<feature type="region of interest" description="Disordered" evidence="1">
    <location>
        <begin position="43"/>
        <end position="81"/>
    </location>
</feature>
<evidence type="ECO:0000256" key="1">
    <source>
        <dbReference type="SAM" id="MobiDB-lite"/>
    </source>
</evidence>
<dbReference type="Proteomes" id="UP000269015">
    <property type="component" value="Chromosome"/>
</dbReference>
<reference evidence="2 3" key="1">
    <citation type="submission" date="2018-11" db="EMBL/GenBank/DDBJ databases">
        <title>Proposal to divide the Flavobacteriaceae and reorganize its genera based on Amino Acid Identity values calculated from whole genome sequences.</title>
        <authorList>
            <person name="Nicholson A.C."/>
            <person name="Gulvik C.A."/>
            <person name="Whitney A.M."/>
            <person name="Humrighouse B.W."/>
            <person name="Bell M."/>
            <person name="Holmes B."/>
            <person name="Steigerwalt A.G."/>
            <person name="Villarma A."/>
            <person name="Sheth M."/>
            <person name="Batra D."/>
            <person name="Pryor J."/>
            <person name="Bernardet J.-F."/>
            <person name="Hugo C."/>
            <person name="Kampfer P."/>
            <person name="Newman J."/>
            <person name="McQuiston J.R."/>
        </authorList>
    </citation>
    <scope>NUCLEOTIDE SEQUENCE [LARGE SCALE GENOMIC DNA]</scope>
    <source>
        <strain evidence="2 3">H5559</strain>
    </source>
</reference>
<protein>
    <submittedName>
        <fullName evidence="2">Uncharacterized protein</fullName>
    </submittedName>
</protein>
<proteinExistence type="predicted"/>
<gene>
    <name evidence="2" type="ORF">EG352_02920</name>
</gene>
<dbReference type="RefSeq" id="WP_060868647.1">
    <property type="nucleotide sequence ID" value="NZ_CP033930.1"/>
</dbReference>
<evidence type="ECO:0000313" key="3">
    <source>
        <dbReference type="Proteomes" id="UP000269015"/>
    </source>
</evidence>
<feature type="compositionally biased region" description="Basic and acidic residues" evidence="1">
    <location>
        <begin position="56"/>
        <end position="69"/>
    </location>
</feature>
<sequence length="81" mass="8906">MKLIMILLLTGLLVLSCKKEIKTERSVRTDSVIMDTVRTDTVVTGNHVSPPGKTDTIVRRGDNGSKKFSDTATMPKSKKSK</sequence>
<dbReference type="EMBL" id="CP033930">
    <property type="protein sequence ID" value="AZB16798.1"/>
    <property type="molecule type" value="Genomic_DNA"/>
</dbReference>
<organism evidence="2 3">
    <name type="scientific">Chryseobacterium indologenes</name>
    <name type="common">Flavobacterium indologenes</name>
    <dbReference type="NCBI Taxonomy" id="253"/>
    <lineage>
        <taxon>Bacteria</taxon>
        <taxon>Pseudomonadati</taxon>
        <taxon>Bacteroidota</taxon>
        <taxon>Flavobacteriia</taxon>
        <taxon>Flavobacteriales</taxon>
        <taxon>Weeksellaceae</taxon>
        <taxon>Chryseobacterium group</taxon>
        <taxon>Chryseobacterium</taxon>
    </lineage>
</organism>
<name>A0AAD1DUG6_CHRID</name>
<evidence type="ECO:0000313" key="2">
    <source>
        <dbReference type="EMBL" id="AZB16798.1"/>
    </source>
</evidence>